<evidence type="ECO:0000256" key="1">
    <source>
        <dbReference type="ARBA" id="ARBA00022448"/>
    </source>
</evidence>
<evidence type="ECO:0000313" key="6">
    <source>
        <dbReference type="EMBL" id="MEC6898181.1"/>
    </source>
</evidence>
<dbReference type="EMBL" id="JAYXUD010000003">
    <property type="protein sequence ID" value="MEC6898181.1"/>
    <property type="molecule type" value="Genomic_DNA"/>
</dbReference>
<gene>
    <name evidence="6" type="ORF">VXS00_05970</name>
</gene>
<dbReference type="PANTHER" id="PTHR34382:SF7">
    <property type="entry name" value="PTS SYSTEM N,N'-DIACETYLCHITOBIOSE-SPECIFIC EIIA COMPONENT"/>
    <property type="match status" value="1"/>
</dbReference>
<reference evidence="6 7" key="1">
    <citation type="submission" date="2024-01" db="EMBL/GenBank/DDBJ databases">
        <title>Active colonisers of the gastrointestinal tract of Atlantic salmon farmed in a warm water region.</title>
        <authorList>
            <person name="Bowman J.P."/>
        </authorList>
    </citation>
    <scope>NUCLEOTIDE SEQUENCE [LARGE SCALE GENOMIC DNA]</scope>
    <source>
        <strain evidence="6 7">S4MW1</strain>
    </source>
</reference>
<dbReference type="PANTHER" id="PTHR34382">
    <property type="entry name" value="PTS SYSTEM N,N'-DIACETYLCHITOBIOSE-SPECIFIC EIIA COMPONENT"/>
    <property type="match status" value="1"/>
</dbReference>
<organism evidence="6 7">
    <name type="scientific">Photobacterium piscicola</name>
    <dbReference type="NCBI Taxonomy" id="1378299"/>
    <lineage>
        <taxon>Bacteria</taxon>
        <taxon>Pseudomonadati</taxon>
        <taxon>Pseudomonadota</taxon>
        <taxon>Gammaproteobacteria</taxon>
        <taxon>Vibrionales</taxon>
        <taxon>Vibrionaceae</taxon>
        <taxon>Photobacterium</taxon>
    </lineage>
</organism>
<evidence type="ECO:0000313" key="7">
    <source>
        <dbReference type="Proteomes" id="UP001339429"/>
    </source>
</evidence>
<keyword evidence="7" id="KW-1185">Reference proteome</keyword>
<dbReference type="InterPro" id="IPR036542">
    <property type="entry name" value="PTS_IIA_lac/cel_sf"/>
</dbReference>
<proteinExistence type="predicted"/>
<dbReference type="Proteomes" id="UP001339429">
    <property type="component" value="Unassembled WGS sequence"/>
</dbReference>
<comment type="caution">
    <text evidence="6">The sequence shown here is derived from an EMBL/GenBank/DDBJ whole genome shotgun (WGS) entry which is preliminary data.</text>
</comment>
<keyword evidence="1" id="KW-0813">Transport</keyword>
<dbReference type="PIRSF" id="PIRSF000699">
    <property type="entry name" value="PTS_IILac_III"/>
    <property type="match status" value="1"/>
</dbReference>
<evidence type="ECO:0000256" key="5">
    <source>
        <dbReference type="PROSITE-ProRule" id="PRU00418"/>
    </source>
</evidence>
<sequence>MMDIEQTIMELLVTAGSARSASLMAIQAARKNDFKQAQNLLDEAKVAINQAHKIQTNLIGIDEGEGKLKVTLIVVHAQDHLMNAMVIQDLAQDFIELFRRTSTL</sequence>
<protein>
    <submittedName>
        <fullName evidence="6">PTS lactose/cellobiose transporter subunit IIA</fullName>
    </submittedName>
</protein>
<keyword evidence="2" id="KW-0762">Sugar transport</keyword>
<dbReference type="PROSITE" id="PS51095">
    <property type="entry name" value="PTS_EIIA_TYPE_3"/>
    <property type="match status" value="1"/>
</dbReference>
<dbReference type="Pfam" id="PF02255">
    <property type="entry name" value="PTS_IIA"/>
    <property type="match status" value="1"/>
</dbReference>
<dbReference type="SUPFAM" id="SSF46973">
    <property type="entry name" value="Enzyme IIa from lactose specific PTS, IIa-lac"/>
    <property type="match status" value="1"/>
</dbReference>
<accession>A0ABU6LGF4</accession>
<dbReference type="Gene3D" id="1.20.58.80">
    <property type="entry name" value="Phosphotransferase system, lactose/cellobiose-type IIA subunit"/>
    <property type="match status" value="1"/>
</dbReference>
<feature type="modified residue" description="Phosphohistidine; by HPr" evidence="5">
    <location>
        <position position="76"/>
    </location>
</feature>
<evidence type="ECO:0000256" key="2">
    <source>
        <dbReference type="ARBA" id="ARBA00022597"/>
    </source>
</evidence>
<keyword evidence="4" id="KW-0598">Phosphotransferase system</keyword>
<dbReference type="CDD" id="cd00215">
    <property type="entry name" value="PTS_IIA_lac"/>
    <property type="match status" value="1"/>
</dbReference>
<dbReference type="InterPro" id="IPR003188">
    <property type="entry name" value="PTS_IIA_lac/cel"/>
</dbReference>
<name>A0ABU6LGF4_9GAMM</name>
<evidence type="ECO:0000256" key="3">
    <source>
        <dbReference type="ARBA" id="ARBA00022679"/>
    </source>
</evidence>
<evidence type="ECO:0000256" key="4">
    <source>
        <dbReference type="ARBA" id="ARBA00022683"/>
    </source>
</evidence>
<keyword evidence="3" id="KW-0808">Transferase</keyword>